<protein>
    <submittedName>
        <fullName evidence="3">Uncharacterized protein</fullName>
    </submittedName>
</protein>
<dbReference type="PANTHER" id="PTHR31807:SF37">
    <property type="entry name" value="HAUS AUGMIN-LIKE COMPLEX SUBUNIT 8"/>
    <property type="match status" value="1"/>
</dbReference>
<dbReference type="GO" id="GO:0008017">
    <property type="term" value="F:microtubule binding"/>
    <property type="evidence" value="ECO:0007669"/>
    <property type="project" value="TreeGrafter"/>
</dbReference>
<dbReference type="GO" id="GO:0005737">
    <property type="term" value="C:cytoplasm"/>
    <property type="evidence" value="ECO:0007669"/>
    <property type="project" value="TreeGrafter"/>
</dbReference>
<evidence type="ECO:0000313" key="3">
    <source>
        <dbReference type="EMBL" id="KAF6173519.1"/>
    </source>
</evidence>
<sequence>MKVIPERKRTPLRGRNTSYYSNNSKPMDNTHSRVLDQHRWPKNTTFELRDSVVIKRINLQQLRQELKLNIVLNEQIAYLDDWALLEKEHLTSISGDPEALEACTLCLPVTSGARADMETLKKAICSAVDVIQAMASSICSLLSRLEGTNCLVSELTNVTTQGRALLDEFGDLLASAATVQVEEKSLRTHLM</sequence>
<dbReference type="AlphaFoldDB" id="A0A7J7P241"/>
<dbReference type="Proteomes" id="UP000541444">
    <property type="component" value="Unassembled WGS sequence"/>
</dbReference>
<dbReference type="GO" id="GO:0005880">
    <property type="term" value="C:nuclear microtubule"/>
    <property type="evidence" value="ECO:0007669"/>
    <property type="project" value="TreeGrafter"/>
</dbReference>
<comment type="caution">
    <text evidence="3">The sequence shown here is derived from an EMBL/GenBank/DDBJ whole genome shotgun (WGS) entry which is preliminary data.</text>
</comment>
<comment type="similarity">
    <text evidence="1">Belongs to the QWRF family.</text>
</comment>
<accession>A0A7J7P241</accession>
<evidence type="ECO:0000313" key="4">
    <source>
        <dbReference type="Proteomes" id="UP000541444"/>
    </source>
</evidence>
<keyword evidence="4" id="KW-1185">Reference proteome</keyword>
<dbReference type="InterPro" id="IPR007573">
    <property type="entry name" value="QWRF"/>
</dbReference>
<organism evidence="3 4">
    <name type="scientific">Kingdonia uniflora</name>
    <dbReference type="NCBI Taxonomy" id="39325"/>
    <lineage>
        <taxon>Eukaryota</taxon>
        <taxon>Viridiplantae</taxon>
        <taxon>Streptophyta</taxon>
        <taxon>Embryophyta</taxon>
        <taxon>Tracheophyta</taxon>
        <taxon>Spermatophyta</taxon>
        <taxon>Magnoliopsida</taxon>
        <taxon>Ranunculales</taxon>
        <taxon>Circaeasteraceae</taxon>
        <taxon>Kingdonia</taxon>
    </lineage>
</organism>
<dbReference type="EMBL" id="JACGCM010000338">
    <property type="protein sequence ID" value="KAF6173519.1"/>
    <property type="molecule type" value="Genomic_DNA"/>
</dbReference>
<dbReference type="Pfam" id="PF04484">
    <property type="entry name" value="QWRF"/>
    <property type="match status" value="1"/>
</dbReference>
<dbReference type="OrthoDB" id="1924320at2759"/>
<evidence type="ECO:0000256" key="1">
    <source>
        <dbReference type="ARBA" id="ARBA00010016"/>
    </source>
</evidence>
<feature type="compositionally biased region" description="Polar residues" evidence="2">
    <location>
        <begin position="15"/>
        <end position="27"/>
    </location>
</feature>
<proteinExistence type="inferred from homology"/>
<name>A0A7J7P241_9MAGN</name>
<gene>
    <name evidence="3" type="ORF">GIB67_042649</name>
</gene>
<dbReference type="PANTHER" id="PTHR31807">
    <property type="entry name" value="AUGMIN FAMILY MEMBER"/>
    <property type="match status" value="1"/>
</dbReference>
<dbReference type="GO" id="GO:0051225">
    <property type="term" value="P:spindle assembly"/>
    <property type="evidence" value="ECO:0007669"/>
    <property type="project" value="TreeGrafter"/>
</dbReference>
<feature type="region of interest" description="Disordered" evidence="2">
    <location>
        <begin position="1"/>
        <end position="30"/>
    </location>
</feature>
<evidence type="ECO:0000256" key="2">
    <source>
        <dbReference type="SAM" id="MobiDB-lite"/>
    </source>
</evidence>
<reference evidence="3 4" key="1">
    <citation type="journal article" date="2020" name="IScience">
        <title>Genome Sequencing of the Endangered Kingdonia uniflora (Circaeasteraceae, Ranunculales) Reveals Potential Mechanisms of Evolutionary Specialization.</title>
        <authorList>
            <person name="Sun Y."/>
            <person name="Deng T."/>
            <person name="Zhang A."/>
            <person name="Moore M.J."/>
            <person name="Landis J.B."/>
            <person name="Lin N."/>
            <person name="Zhang H."/>
            <person name="Zhang X."/>
            <person name="Huang J."/>
            <person name="Zhang X."/>
            <person name="Sun H."/>
            <person name="Wang H."/>
        </authorList>
    </citation>
    <scope>NUCLEOTIDE SEQUENCE [LARGE SCALE GENOMIC DNA]</scope>
    <source>
        <strain evidence="3">TB1705</strain>
        <tissue evidence="3">Leaf</tissue>
    </source>
</reference>